<keyword evidence="1" id="KW-0472">Membrane</keyword>
<dbReference type="InterPro" id="IPR004704">
    <property type="entry name" value="PTS_IID_man"/>
</dbReference>
<feature type="transmembrane region" description="Helical" evidence="1">
    <location>
        <begin position="165"/>
        <end position="182"/>
    </location>
</feature>
<dbReference type="PANTHER" id="PTHR32502:SF23">
    <property type="entry name" value="TRANSPORT PROTEIN, PTS SYSTEM"/>
    <property type="match status" value="1"/>
</dbReference>
<keyword evidence="1" id="KW-1133">Transmembrane helix</keyword>
<comment type="caution">
    <text evidence="2">The sequence shown here is derived from an EMBL/GenBank/DDBJ whole genome shotgun (WGS) entry which is preliminary data.</text>
</comment>
<sequence>MRSIIIGFLSFFYQANLNHENMQGTGFAYLIRRAARLKGIELEVKKVNEQTSYFHTHPYLVNFIVGMWVREFEQNGEEDFHKKIYSSAFGALGDSFFWHSLRPLCFATAAIAGLFDPFAGILTYLLLYNIFHLSFRFAGFNIGYKLGRDVIMFFNRIRFNNWSTYFDIASSLIFGILLSYMAKTCADFNSVLLGTLTVYVMLGMALAKKLDIVLGLTIIIITTGLFLFMTGV</sequence>
<proteinExistence type="predicted"/>
<dbReference type="GO" id="GO:0005886">
    <property type="term" value="C:plasma membrane"/>
    <property type="evidence" value="ECO:0007669"/>
    <property type="project" value="TreeGrafter"/>
</dbReference>
<organism evidence="2 3">
    <name type="scientific">Seleniivibrio woodruffii</name>
    <dbReference type="NCBI Taxonomy" id="1078050"/>
    <lineage>
        <taxon>Bacteria</taxon>
        <taxon>Pseudomonadati</taxon>
        <taxon>Deferribacterota</taxon>
        <taxon>Deferribacteres</taxon>
        <taxon>Deferribacterales</taxon>
        <taxon>Geovibrionaceae</taxon>
        <taxon>Seleniivibrio</taxon>
    </lineage>
</organism>
<dbReference type="OrthoDB" id="9795582at2"/>
<evidence type="ECO:0000313" key="2">
    <source>
        <dbReference type="EMBL" id="TCK60844.1"/>
    </source>
</evidence>
<dbReference type="Proteomes" id="UP000294614">
    <property type="component" value="Unassembled WGS sequence"/>
</dbReference>
<feature type="transmembrane region" description="Helical" evidence="1">
    <location>
        <begin position="212"/>
        <end position="231"/>
    </location>
</feature>
<protein>
    <submittedName>
        <fullName evidence="2">PTS system mannose-specific IID component</fullName>
    </submittedName>
</protein>
<dbReference type="PANTHER" id="PTHR32502">
    <property type="entry name" value="N-ACETYLGALACTOSAMINE PERMEASE II COMPONENT-RELATED"/>
    <property type="match status" value="1"/>
</dbReference>
<dbReference type="Pfam" id="PF03613">
    <property type="entry name" value="EIID-AGA"/>
    <property type="match status" value="1"/>
</dbReference>
<gene>
    <name evidence="2" type="ORF">C8D98_1723</name>
</gene>
<accession>A0A4R1K927</accession>
<keyword evidence="3" id="KW-1185">Reference proteome</keyword>
<evidence type="ECO:0000256" key="1">
    <source>
        <dbReference type="SAM" id="Phobius"/>
    </source>
</evidence>
<dbReference type="EMBL" id="SMGG01000004">
    <property type="protein sequence ID" value="TCK60844.1"/>
    <property type="molecule type" value="Genomic_DNA"/>
</dbReference>
<dbReference type="GO" id="GO:0009401">
    <property type="term" value="P:phosphoenolpyruvate-dependent sugar phosphotransferase system"/>
    <property type="evidence" value="ECO:0007669"/>
    <property type="project" value="InterPro"/>
</dbReference>
<dbReference type="InterPro" id="IPR050303">
    <property type="entry name" value="GatZ_KbaZ_carbometab"/>
</dbReference>
<feature type="transmembrane region" description="Helical" evidence="1">
    <location>
        <begin position="188"/>
        <end position="207"/>
    </location>
</feature>
<dbReference type="RefSeq" id="WP_132873708.1">
    <property type="nucleotide sequence ID" value="NZ_JAJUHT010000001.1"/>
</dbReference>
<dbReference type="PROSITE" id="PS51108">
    <property type="entry name" value="PTS_EIID"/>
    <property type="match status" value="1"/>
</dbReference>
<keyword evidence="1" id="KW-0812">Transmembrane</keyword>
<evidence type="ECO:0000313" key="3">
    <source>
        <dbReference type="Proteomes" id="UP000294614"/>
    </source>
</evidence>
<reference evidence="2 3" key="1">
    <citation type="submission" date="2019-03" db="EMBL/GenBank/DDBJ databases">
        <title>Genomic Encyclopedia of Type Strains, Phase IV (KMG-IV): sequencing the most valuable type-strain genomes for metagenomic binning, comparative biology and taxonomic classification.</title>
        <authorList>
            <person name="Goeker M."/>
        </authorList>
    </citation>
    <scope>NUCLEOTIDE SEQUENCE [LARGE SCALE GENOMIC DNA]</scope>
    <source>
        <strain evidence="2 3">DSM 24984</strain>
    </source>
</reference>
<dbReference type="AlphaFoldDB" id="A0A4R1K927"/>
<name>A0A4R1K927_9BACT</name>